<accession>A0A061RNV0</accession>
<name>A0A061RNV0_9CHLO</name>
<feature type="region of interest" description="Disordered" evidence="1">
    <location>
        <begin position="1"/>
        <end position="31"/>
    </location>
</feature>
<gene>
    <name evidence="2" type="ORF">TSPGSL018_28385</name>
</gene>
<proteinExistence type="predicted"/>
<evidence type="ECO:0000313" key="2">
    <source>
        <dbReference type="EMBL" id="JAC73613.1"/>
    </source>
</evidence>
<reference evidence="2" key="1">
    <citation type="submission" date="2014-05" db="EMBL/GenBank/DDBJ databases">
        <title>The transcriptome of the halophilic microalga Tetraselmis sp. GSL018 isolated from the Great Salt Lake, Utah.</title>
        <authorList>
            <person name="Jinkerson R.E."/>
            <person name="D'Adamo S."/>
            <person name="Posewitz M.C."/>
        </authorList>
    </citation>
    <scope>NUCLEOTIDE SEQUENCE</scope>
    <source>
        <strain evidence="2">GSL018</strain>
    </source>
</reference>
<feature type="compositionally biased region" description="Low complexity" evidence="1">
    <location>
        <begin position="18"/>
        <end position="31"/>
    </location>
</feature>
<protein>
    <submittedName>
        <fullName evidence="2">Uncharacterized protein</fullName>
    </submittedName>
</protein>
<sequence length="31" mass="2941">AAVPAGEGGSVQWRPRLAASAAPAPSGAPQL</sequence>
<evidence type="ECO:0000256" key="1">
    <source>
        <dbReference type="SAM" id="MobiDB-lite"/>
    </source>
</evidence>
<organism evidence="2">
    <name type="scientific">Tetraselmis sp. GSL018</name>
    <dbReference type="NCBI Taxonomy" id="582737"/>
    <lineage>
        <taxon>Eukaryota</taxon>
        <taxon>Viridiplantae</taxon>
        <taxon>Chlorophyta</taxon>
        <taxon>core chlorophytes</taxon>
        <taxon>Chlorodendrophyceae</taxon>
        <taxon>Chlorodendrales</taxon>
        <taxon>Chlorodendraceae</taxon>
        <taxon>Tetraselmis</taxon>
    </lineage>
</organism>
<feature type="non-terminal residue" evidence="2">
    <location>
        <position position="1"/>
    </location>
</feature>
<dbReference type="EMBL" id="GBEZ01012258">
    <property type="protein sequence ID" value="JAC73613.1"/>
    <property type="molecule type" value="Transcribed_RNA"/>
</dbReference>
<dbReference type="AlphaFoldDB" id="A0A061RNV0"/>